<proteinExistence type="predicted"/>
<name>A0ACB9QUI5_9MYRT</name>
<dbReference type="EMBL" id="CM042884">
    <property type="protein sequence ID" value="KAI4369842.1"/>
    <property type="molecule type" value="Genomic_DNA"/>
</dbReference>
<evidence type="ECO:0000313" key="1">
    <source>
        <dbReference type="EMBL" id="KAI4369842.1"/>
    </source>
</evidence>
<comment type="caution">
    <text evidence="1">The sequence shown here is derived from an EMBL/GenBank/DDBJ whole genome shotgun (WGS) entry which is preliminary data.</text>
</comment>
<accession>A0ACB9QUI5</accession>
<organism evidence="1 2">
    <name type="scientific">Melastoma candidum</name>
    <dbReference type="NCBI Taxonomy" id="119954"/>
    <lineage>
        <taxon>Eukaryota</taxon>
        <taxon>Viridiplantae</taxon>
        <taxon>Streptophyta</taxon>
        <taxon>Embryophyta</taxon>
        <taxon>Tracheophyta</taxon>
        <taxon>Spermatophyta</taxon>
        <taxon>Magnoliopsida</taxon>
        <taxon>eudicotyledons</taxon>
        <taxon>Gunneridae</taxon>
        <taxon>Pentapetalae</taxon>
        <taxon>rosids</taxon>
        <taxon>malvids</taxon>
        <taxon>Myrtales</taxon>
        <taxon>Melastomataceae</taxon>
        <taxon>Melastomatoideae</taxon>
        <taxon>Melastomateae</taxon>
        <taxon>Melastoma</taxon>
    </lineage>
</organism>
<sequence length="918" mass="99665">MESAEKVRLVRCPGCDNVLPELPDYSVYQCGGCGVVLRAKGKLPGDKCVSARDDDEESNKAVGEALERQFGNSAVPLGVSAAQGIEPGIDSLSLDQRQSDACVGETKPGIVENNVRSGKGVSVNVQNVNTSGTVTSLNGEDGGFKFRASCESELQNYRHVSGWQKNGAGNVVGSLRNGYSGSCAVRDSSSKYTDEGPSNYNFASVHNTREGRLGKHDVIDSGDGIRLLEKDRKELLRKLDKLKNQLSQSYGVGTLREGIPLNESTVHRDTFGNQNAHSPVNSVVLGKMLQQEQSDAGLHNAGLPYFGQFPNSLPHTKGQELMNNCDPAIHNPNHYPGFCDHYSTQMQRPCPGLYDRVPPHGLVSGQYLDASCDPFGPVPTNSIPRHPSCSCAHRINGYREASVPAPFSFCRGHPNISPNKSLHYFDNPGAFGPSYDGPRLAVPSFTSHLQRPQFQRPLGINPNRVMLRRPQRGVSFGRGRRGQPIAGGAPFLACGSCFELLQLPRGELLDVKKGGKFRCGACNTVISYDLINRKLMFSAQAEAKRATAEGDGSSSCEVIEGGYIRSHGIFKGASYGFSPDESGNSGYECLSSDRARATSTGCVNLSLTNSQEMESISPSLSDQENSPADLVDSEESALRKMITKNSPLPPGSPLQENLDHSFRDHSSNRFSKGNRSSRSDHEKVLSNKAVVKQNSLHEADLSTEVDIAFNEFSDNAVSGDSADSNREHDRPRGNKGESFLSNIFKKSFKDISLPGEGAERGKGKVFVNGHLIPDRLIKKAEKLAGPIHQGKYWYDFRAGFWGVMGGPCLGIIPPYIQEFNYPLTGSCSGGNTGVIVNGRELHQKDLDLLASRGLPLDRGWSYIIEISGRVYDEDTGQELDCLGKLAPTVEKVKHGFGMRGLRNKQRTPEGHDIPLPPP</sequence>
<protein>
    <submittedName>
        <fullName evidence="1">Uncharacterized protein</fullName>
    </submittedName>
</protein>
<keyword evidence="2" id="KW-1185">Reference proteome</keyword>
<reference evidence="2" key="1">
    <citation type="journal article" date="2023" name="Front. Plant Sci.">
        <title>Chromosomal-level genome assembly of Melastoma candidum provides insights into trichome evolution.</title>
        <authorList>
            <person name="Zhong Y."/>
            <person name="Wu W."/>
            <person name="Sun C."/>
            <person name="Zou P."/>
            <person name="Liu Y."/>
            <person name="Dai S."/>
            <person name="Zhou R."/>
        </authorList>
    </citation>
    <scope>NUCLEOTIDE SEQUENCE [LARGE SCALE GENOMIC DNA]</scope>
</reference>
<gene>
    <name evidence="1" type="ORF">MLD38_018244</name>
</gene>
<dbReference type="Proteomes" id="UP001057402">
    <property type="component" value="Chromosome 5"/>
</dbReference>
<evidence type="ECO:0000313" key="2">
    <source>
        <dbReference type="Proteomes" id="UP001057402"/>
    </source>
</evidence>